<keyword evidence="7" id="KW-0325">Glycoprotein</keyword>
<evidence type="ECO:0000313" key="12">
    <source>
        <dbReference type="RefSeq" id="XP_006817895.1"/>
    </source>
</evidence>
<evidence type="ECO:0000256" key="6">
    <source>
        <dbReference type="ARBA" id="ARBA00023170"/>
    </source>
</evidence>
<evidence type="ECO:0000313" key="11">
    <source>
        <dbReference type="Proteomes" id="UP000694865"/>
    </source>
</evidence>
<dbReference type="SUPFAM" id="SSF53822">
    <property type="entry name" value="Periplasmic binding protein-like I"/>
    <property type="match status" value="1"/>
</dbReference>
<organism evidence="11 12">
    <name type="scientific">Saccoglossus kowalevskii</name>
    <name type="common">Acorn worm</name>
    <dbReference type="NCBI Taxonomy" id="10224"/>
    <lineage>
        <taxon>Eukaryota</taxon>
        <taxon>Metazoa</taxon>
        <taxon>Hemichordata</taxon>
        <taxon>Enteropneusta</taxon>
        <taxon>Harrimaniidae</taxon>
        <taxon>Saccoglossus</taxon>
    </lineage>
</organism>
<dbReference type="GeneID" id="102802508"/>
<dbReference type="PROSITE" id="PS50259">
    <property type="entry name" value="G_PROTEIN_RECEP_F3_4"/>
    <property type="match status" value="1"/>
</dbReference>
<dbReference type="Pfam" id="PF00003">
    <property type="entry name" value="7tm_3"/>
    <property type="match status" value="1"/>
</dbReference>
<feature type="transmembrane region" description="Helical" evidence="9">
    <location>
        <begin position="600"/>
        <end position="621"/>
    </location>
</feature>
<dbReference type="RefSeq" id="XP_006817895.1">
    <property type="nucleotide sequence ID" value="XM_006817832.1"/>
</dbReference>
<comment type="subcellular location">
    <subcellularLocation>
        <location evidence="1">Membrane</location>
        <topology evidence="1">Multi-pass membrane protein</topology>
    </subcellularLocation>
</comment>
<feature type="transmembrane region" description="Helical" evidence="9">
    <location>
        <begin position="725"/>
        <end position="745"/>
    </location>
</feature>
<dbReference type="InterPro" id="IPR002455">
    <property type="entry name" value="GPCR3_GABA-B"/>
</dbReference>
<evidence type="ECO:0000256" key="2">
    <source>
        <dbReference type="ARBA" id="ARBA00022692"/>
    </source>
</evidence>
<dbReference type="Proteomes" id="UP000694865">
    <property type="component" value="Unplaced"/>
</dbReference>
<dbReference type="InterPro" id="IPR017978">
    <property type="entry name" value="GPCR_3_C"/>
</dbReference>
<name>A0ABM0MD04_SACKO</name>
<evidence type="ECO:0000256" key="8">
    <source>
        <dbReference type="ARBA" id="ARBA00023224"/>
    </source>
</evidence>
<gene>
    <name evidence="12" type="primary">LOC102802508</name>
</gene>
<evidence type="ECO:0000256" key="3">
    <source>
        <dbReference type="ARBA" id="ARBA00022989"/>
    </source>
</evidence>
<evidence type="ECO:0000256" key="4">
    <source>
        <dbReference type="ARBA" id="ARBA00023040"/>
    </source>
</evidence>
<dbReference type="InterPro" id="IPR001828">
    <property type="entry name" value="ANF_lig-bd_rcpt"/>
</dbReference>
<dbReference type="PRINTS" id="PR01176">
    <property type="entry name" value="GABABRECEPTR"/>
</dbReference>
<keyword evidence="11" id="KW-1185">Reference proteome</keyword>
<feature type="transmembrane region" description="Helical" evidence="9">
    <location>
        <begin position="558"/>
        <end position="579"/>
    </location>
</feature>
<keyword evidence="5 9" id="KW-0472">Membrane</keyword>
<evidence type="ECO:0000256" key="9">
    <source>
        <dbReference type="SAM" id="Phobius"/>
    </source>
</evidence>
<evidence type="ECO:0000259" key="10">
    <source>
        <dbReference type="PROSITE" id="PS50259"/>
    </source>
</evidence>
<sequence>MALSKSFRVFHKLEPPPYSVILESRNKEDTLLFESNAVAVLSVPETEAIKRLYSKAVDGYGCLGVLNLNVGDQIVLYLVMVIGCASIGKIGDCEVFRITATNFLSLRGDPQDEDRISEVRKLLNSGTFYFSWSPNSENTFDLSLCAQRRIQDHSTDNRFFCSVVQITHSVKHLNRPFMYNIVGPSQKTAGLANKLLVEHIFDETQKYMVFGPISSRIAEVISQTAPYYNLIQVSPSVTSAGLSDTSKYPSLFRTVQSDITNNPARLALMRHFGWDEIGTLAHDQDLFNSVMQDFHDLIEVENITVLASTTYRNNPEQQLKQLKAVDARIIISMNYGTEVLCTAYKAGMYGRKYQWFLTGGQSITLMSGAENYGCTDDEIIEAIEGAFVTDHSYYGNENEKTISGHTPGEFQSELNNVIVNKYNADVSLSSEYAPCAYDAIWAMALALNGSIDQLSPNKTLEDFTYDDSNMMQVFKDEMLKTSFTGVTGPVHFTPEGDRLGRVIIYQIQDGEMIRVGVYDNYNDVIEWDSQHRLRWKGGDPPIDSVEQRSVTIGITRGLRIWVMVIAFTLAFGSMFSKTWRVHVLFTTKKYERKVVKDGQLIAMVFGLLAVDGVLLVTWMIIDPLILREHIFPSQEHPVEEDVMLIPRMLLCDSIYFTYWMAFIYIYKGILILFGIFLAWETRKVEIPGLNDSRQIGFSVYNVMVMSVLGVTITSVLDLQQIDIRYSIVAVCIIVCTSTTLALVFVPKIWGIHKNSIEDMPSRFTNNLSDVTQNEHDLVKYNAEIIKLKTQVEYLKQRVSTNESSVQEMSTIAK</sequence>
<feature type="transmembrane region" description="Helical" evidence="9">
    <location>
        <begin position="699"/>
        <end position="719"/>
    </location>
</feature>
<keyword evidence="3 9" id="KW-1133">Transmembrane helix</keyword>
<accession>A0ABM0MD04</accession>
<reference evidence="12" key="1">
    <citation type="submission" date="2025-08" db="UniProtKB">
        <authorList>
            <consortium name="RefSeq"/>
        </authorList>
    </citation>
    <scope>IDENTIFICATION</scope>
    <source>
        <tissue evidence="12">Testes</tissue>
    </source>
</reference>
<dbReference type="Pfam" id="PF01094">
    <property type="entry name" value="ANF_receptor"/>
    <property type="match status" value="1"/>
</dbReference>
<dbReference type="Pfam" id="PF02383">
    <property type="entry name" value="Syja_N"/>
    <property type="match status" value="1"/>
</dbReference>
<evidence type="ECO:0000256" key="5">
    <source>
        <dbReference type="ARBA" id="ARBA00023136"/>
    </source>
</evidence>
<dbReference type="CDD" id="cd06366">
    <property type="entry name" value="PBP1_GABAb_receptor"/>
    <property type="match status" value="1"/>
</dbReference>
<keyword evidence="2 9" id="KW-0812">Transmembrane</keyword>
<feature type="transmembrane region" description="Helical" evidence="9">
    <location>
        <begin position="656"/>
        <end position="679"/>
    </location>
</feature>
<dbReference type="Gene3D" id="3.40.50.2300">
    <property type="match status" value="2"/>
</dbReference>
<dbReference type="PANTHER" id="PTHR10519:SF74">
    <property type="entry name" value="GAMMA-AMINOBUTYRIC ACID TYPE B RECEPTOR SUBUNIT 2"/>
    <property type="match status" value="1"/>
</dbReference>
<proteinExistence type="predicted"/>
<dbReference type="InterPro" id="IPR002013">
    <property type="entry name" value="SAC_dom"/>
</dbReference>
<dbReference type="PRINTS" id="PR00248">
    <property type="entry name" value="GPCRMGR"/>
</dbReference>
<dbReference type="CDD" id="cd15047">
    <property type="entry name" value="7tmC_GABA-B-like"/>
    <property type="match status" value="1"/>
</dbReference>
<dbReference type="InterPro" id="IPR028082">
    <property type="entry name" value="Peripla_BP_I"/>
</dbReference>
<keyword evidence="4" id="KW-0297">G-protein coupled receptor</keyword>
<evidence type="ECO:0000256" key="7">
    <source>
        <dbReference type="ARBA" id="ARBA00023180"/>
    </source>
</evidence>
<evidence type="ECO:0000256" key="1">
    <source>
        <dbReference type="ARBA" id="ARBA00004141"/>
    </source>
</evidence>
<feature type="domain" description="G-protein coupled receptors family 3 profile" evidence="10">
    <location>
        <begin position="558"/>
        <end position="751"/>
    </location>
</feature>
<dbReference type="InterPro" id="IPR000337">
    <property type="entry name" value="GPCR_3"/>
</dbReference>
<keyword evidence="8" id="KW-0807">Transducer</keyword>
<dbReference type="PANTHER" id="PTHR10519">
    <property type="entry name" value="GABA-B RECEPTOR"/>
    <property type="match status" value="1"/>
</dbReference>
<protein>
    <submittedName>
        <fullName evidence="12">Gamma-aminobutyric acid type B receptor subunit 1-like</fullName>
    </submittedName>
</protein>
<dbReference type="PRINTS" id="PR01177">
    <property type="entry name" value="GABAB1RECPTR"/>
</dbReference>
<keyword evidence="6" id="KW-0675">Receptor</keyword>